<protein>
    <submittedName>
        <fullName evidence="2">Glycerol-3-phosphate dehydrogenase</fullName>
    </submittedName>
</protein>
<dbReference type="Proteomes" id="UP001431209">
    <property type="component" value="Unassembled WGS sequence"/>
</dbReference>
<dbReference type="EMBL" id="JAOPGA020000206">
    <property type="protein sequence ID" value="KAL0477651.1"/>
    <property type="molecule type" value="Genomic_DNA"/>
</dbReference>
<comment type="caution">
    <text evidence="2">The sequence shown here is derived from an EMBL/GenBank/DDBJ whole genome shotgun (WGS) entry which is preliminary data.</text>
</comment>
<evidence type="ECO:0000313" key="3">
    <source>
        <dbReference type="Proteomes" id="UP001431209"/>
    </source>
</evidence>
<feature type="compositionally biased region" description="Low complexity" evidence="1">
    <location>
        <begin position="164"/>
        <end position="183"/>
    </location>
</feature>
<reference evidence="2 3" key="1">
    <citation type="submission" date="2024-03" db="EMBL/GenBank/DDBJ databases">
        <title>The Acrasis kona genome and developmental transcriptomes reveal deep origins of eukaryotic multicellular pathways.</title>
        <authorList>
            <person name="Sheikh S."/>
            <person name="Fu C.-J."/>
            <person name="Brown M.W."/>
            <person name="Baldauf S.L."/>
        </authorList>
    </citation>
    <scope>NUCLEOTIDE SEQUENCE [LARGE SCALE GENOMIC DNA]</scope>
    <source>
        <strain evidence="2 3">ATCC MYA-3509</strain>
    </source>
</reference>
<feature type="region of interest" description="Disordered" evidence="1">
    <location>
        <begin position="88"/>
        <end position="143"/>
    </location>
</feature>
<feature type="region of interest" description="Disordered" evidence="1">
    <location>
        <begin position="164"/>
        <end position="218"/>
    </location>
</feature>
<proteinExistence type="predicted"/>
<sequence length="231" mass="26127">MFTRTVHRPPIPEGSPTALLTQHIIRMLDNVSQDTAQKLKEQVSEAYNSGDALIPLLATIINKLDEQERISQNLIQNNEVLRNSISNVSRNQKPTASHPAPLQSQKNKQKPRPELYTLQTTKILDTNKFQKNKRHSDETFSSIKSPIEQLRRLSCEFDAINTYSPSSPSMKSFSPSHTSTPTTPKKRFSYKPDGCEQSPKTPKGYLSSPSSPKKVHFDINDHYNDIHVMSS</sequence>
<name>A0AAW2YKY4_9EUKA</name>
<keyword evidence="3" id="KW-1185">Reference proteome</keyword>
<accession>A0AAW2YKY4</accession>
<gene>
    <name evidence="2" type="ORF">AKO1_015505</name>
</gene>
<organism evidence="2 3">
    <name type="scientific">Acrasis kona</name>
    <dbReference type="NCBI Taxonomy" id="1008807"/>
    <lineage>
        <taxon>Eukaryota</taxon>
        <taxon>Discoba</taxon>
        <taxon>Heterolobosea</taxon>
        <taxon>Tetramitia</taxon>
        <taxon>Eutetramitia</taxon>
        <taxon>Acrasidae</taxon>
        <taxon>Acrasis</taxon>
    </lineage>
</organism>
<evidence type="ECO:0000256" key="1">
    <source>
        <dbReference type="SAM" id="MobiDB-lite"/>
    </source>
</evidence>
<dbReference type="AlphaFoldDB" id="A0AAW2YKY4"/>
<feature type="compositionally biased region" description="Polar residues" evidence="1">
    <location>
        <begin position="117"/>
        <end position="129"/>
    </location>
</feature>
<evidence type="ECO:0000313" key="2">
    <source>
        <dbReference type="EMBL" id="KAL0477651.1"/>
    </source>
</evidence>